<evidence type="ECO:0000313" key="1">
    <source>
        <dbReference type="EMBL" id="KTD74100.1"/>
    </source>
</evidence>
<dbReference type="GO" id="GO:0051213">
    <property type="term" value="F:dioxygenase activity"/>
    <property type="evidence" value="ECO:0007669"/>
    <property type="project" value="UniProtKB-KW"/>
</dbReference>
<keyword evidence="2" id="KW-1185">Reference proteome</keyword>
<accession>A0A0W0ZYD5</accession>
<dbReference type="Proteomes" id="UP000054693">
    <property type="component" value="Unassembled WGS sequence"/>
</dbReference>
<name>A0A0W0ZYD5_9GAMM</name>
<evidence type="ECO:0000313" key="2">
    <source>
        <dbReference type="Proteomes" id="UP000054693"/>
    </source>
</evidence>
<dbReference type="SUPFAM" id="SSF51182">
    <property type="entry name" value="RmlC-like cupins"/>
    <property type="match status" value="1"/>
</dbReference>
<keyword evidence="1" id="KW-0223">Dioxygenase</keyword>
<protein>
    <submittedName>
        <fullName evidence="1">Cysteine dioxygenase type I</fullName>
    </submittedName>
</protein>
<dbReference type="OrthoDB" id="7059163at2"/>
<sequence>MFEKIDRISQNREIITKAINQLDVINYETVSTSLPKQLLEGSLKLDHSVYKPAAPTTNGVGRYFLYDHPDKSNPFSIWVFAFAPRQKTTIHDHKYKGTVTVLEGPISEKYYLPTGEYTARLANRVDRYRFHSNRDDLSDVFVHQLKRRKALGEGVSVTLHIYNMEAYLVNLEGKKMDRRNLNIIYSKDKTINKENIPPYSEAYPESIYKM</sequence>
<keyword evidence="1" id="KW-0560">Oxidoreductase</keyword>
<organism evidence="1 2">
    <name type="scientific">Legionella tucsonensis</name>
    <dbReference type="NCBI Taxonomy" id="40335"/>
    <lineage>
        <taxon>Bacteria</taxon>
        <taxon>Pseudomonadati</taxon>
        <taxon>Pseudomonadota</taxon>
        <taxon>Gammaproteobacteria</taxon>
        <taxon>Legionellales</taxon>
        <taxon>Legionellaceae</taxon>
        <taxon>Legionella</taxon>
    </lineage>
</organism>
<gene>
    <name evidence="1" type="ORF">Ltuc_1947</name>
</gene>
<dbReference type="InterPro" id="IPR011051">
    <property type="entry name" value="RmlC_Cupin_sf"/>
</dbReference>
<dbReference type="AlphaFoldDB" id="A0A0W0ZYD5"/>
<dbReference type="RefSeq" id="WP_058521079.1">
    <property type="nucleotide sequence ID" value="NZ_CAAAIP010000007.1"/>
</dbReference>
<comment type="caution">
    <text evidence="1">The sequence shown here is derived from an EMBL/GenBank/DDBJ whole genome shotgun (WGS) entry which is preliminary data.</text>
</comment>
<dbReference type="PATRIC" id="fig|40335.7.peg.2071"/>
<dbReference type="Gene3D" id="2.60.120.10">
    <property type="entry name" value="Jelly Rolls"/>
    <property type="match status" value="1"/>
</dbReference>
<reference evidence="1 2" key="1">
    <citation type="submission" date="2015-11" db="EMBL/GenBank/DDBJ databases">
        <title>Genomic analysis of 38 Legionella species identifies large and diverse effector repertoires.</title>
        <authorList>
            <person name="Burstein D."/>
            <person name="Amaro F."/>
            <person name="Zusman T."/>
            <person name="Lifshitz Z."/>
            <person name="Cohen O."/>
            <person name="Gilbert J.A."/>
            <person name="Pupko T."/>
            <person name="Shuman H.A."/>
            <person name="Segal G."/>
        </authorList>
    </citation>
    <scope>NUCLEOTIDE SEQUENCE [LARGE SCALE GENOMIC DNA]</scope>
    <source>
        <strain evidence="1 2">ATCC 49180</strain>
    </source>
</reference>
<dbReference type="InterPro" id="IPR014710">
    <property type="entry name" value="RmlC-like_jellyroll"/>
</dbReference>
<dbReference type="EMBL" id="LNZA01000001">
    <property type="protein sequence ID" value="KTD74100.1"/>
    <property type="molecule type" value="Genomic_DNA"/>
</dbReference>
<proteinExistence type="predicted"/>